<feature type="compositionally biased region" description="Polar residues" evidence="1">
    <location>
        <begin position="84"/>
        <end position="116"/>
    </location>
</feature>
<sequence length="161" mass="17762">MGILKSGWAKGIFFLFFVGGFLSAGIVVNHYLHAKAAGNEPSNQKKTNQTDNHGVNKLIQITNGSKVEKEVIRQHQNEAYLMNRQKTVQETSSVPENNPANPTTTSEQATTKDTASTPPPSETNPVQTEQKDTQQAVISPKTVYLTFDDGQKAFQEILSHY</sequence>
<keyword evidence="2" id="KW-1133">Transmembrane helix</keyword>
<feature type="compositionally biased region" description="Polar residues" evidence="1">
    <location>
        <begin position="123"/>
        <end position="135"/>
    </location>
</feature>
<feature type="transmembrane region" description="Helical" evidence="2">
    <location>
        <begin position="12"/>
        <end position="32"/>
    </location>
</feature>
<evidence type="ECO:0000256" key="1">
    <source>
        <dbReference type="SAM" id="MobiDB-lite"/>
    </source>
</evidence>
<dbReference type="Proteomes" id="UP001523262">
    <property type="component" value="Unassembled WGS sequence"/>
</dbReference>
<organism evidence="3 4">
    <name type="scientific">Neobacillus pocheonensis</name>
    <dbReference type="NCBI Taxonomy" id="363869"/>
    <lineage>
        <taxon>Bacteria</taxon>
        <taxon>Bacillati</taxon>
        <taxon>Bacillota</taxon>
        <taxon>Bacilli</taxon>
        <taxon>Bacillales</taxon>
        <taxon>Bacillaceae</taxon>
        <taxon>Neobacillus</taxon>
    </lineage>
</organism>
<accession>A0ABT0WLW3</accession>
<evidence type="ECO:0000313" key="4">
    <source>
        <dbReference type="Proteomes" id="UP001523262"/>
    </source>
</evidence>
<evidence type="ECO:0000256" key="2">
    <source>
        <dbReference type="SAM" id="Phobius"/>
    </source>
</evidence>
<evidence type="ECO:0000313" key="3">
    <source>
        <dbReference type="EMBL" id="MCM2536107.1"/>
    </source>
</evidence>
<keyword evidence="4" id="KW-1185">Reference proteome</keyword>
<reference evidence="3 4" key="1">
    <citation type="submission" date="2022-06" db="EMBL/GenBank/DDBJ databases">
        <authorList>
            <person name="Jeon C.O."/>
        </authorList>
    </citation>
    <scope>NUCLEOTIDE SEQUENCE [LARGE SCALE GENOMIC DNA]</scope>
    <source>
        <strain evidence="3 4">KCTC 13943</strain>
    </source>
</reference>
<comment type="caution">
    <text evidence="3">The sequence shown here is derived from an EMBL/GenBank/DDBJ whole genome shotgun (WGS) entry which is preliminary data.</text>
</comment>
<proteinExistence type="predicted"/>
<keyword evidence="2" id="KW-0812">Transmembrane</keyword>
<protein>
    <recommendedName>
        <fullName evidence="5">Polysaccharide deacetylase</fullName>
    </recommendedName>
</protein>
<evidence type="ECO:0008006" key="5">
    <source>
        <dbReference type="Google" id="ProtNLM"/>
    </source>
</evidence>
<dbReference type="EMBL" id="JAMQCR010000003">
    <property type="protein sequence ID" value="MCM2536107.1"/>
    <property type="molecule type" value="Genomic_DNA"/>
</dbReference>
<feature type="region of interest" description="Disordered" evidence="1">
    <location>
        <begin position="80"/>
        <end position="135"/>
    </location>
</feature>
<keyword evidence="2" id="KW-0472">Membrane</keyword>
<gene>
    <name evidence="3" type="ORF">NDK43_32260</name>
</gene>
<name>A0ABT0WLW3_9BACI</name>